<dbReference type="PANTHER" id="PTHR30457:SF0">
    <property type="entry name" value="PHOSPHATASE, PUTATIVE (AFU_ORTHOLOGUE AFUA_4G01070)-RELATED"/>
    <property type="match status" value="1"/>
</dbReference>
<dbReference type="InterPro" id="IPR030048">
    <property type="entry name" value="SurE"/>
</dbReference>
<dbReference type="OrthoDB" id="4018688at2759"/>
<keyword evidence="7" id="KW-1185">Reference proteome</keyword>
<dbReference type="Gene3D" id="3.40.1210.10">
    <property type="entry name" value="Survival protein SurE-like phosphatase/nucleotidase"/>
    <property type="match status" value="1"/>
</dbReference>
<dbReference type="SUPFAM" id="SSF64167">
    <property type="entry name" value="SurE-like"/>
    <property type="match status" value="1"/>
</dbReference>
<comment type="caution">
    <text evidence="6">The sequence shown here is derived from an EMBL/GenBank/DDBJ whole genome shotgun (WGS) entry which is preliminary data.</text>
</comment>
<evidence type="ECO:0000256" key="1">
    <source>
        <dbReference type="ARBA" id="ARBA00011062"/>
    </source>
</evidence>
<dbReference type="EMBL" id="JAHMUF010000004">
    <property type="protein sequence ID" value="KAG7195330.1"/>
    <property type="molecule type" value="Genomic_DNA"/>
</dbReference>
<dbReference type="GeneID" id="66117232"/>
<protein>
    <recommendedName>
        <fullName evidence="5">Survival protein SurE-like phosphatase/nucleotidase domain-containing protein</fullName>
    </recommendedName>
</protein>
<dbReference type="Pfam" id="PF01975">
    <property type="entry name" value="SurE"/>
    <property type="match status" value="1"/>
</dbReference>
<dbReference type="GO" id="GO:0046872">
    <property type="term" value="F:metal ion binding"/>
    <property type="evidence" value="ECO:0007669"/>
    <property type="project" value="UniProtKB-KW"/>
</dbReference>
<evidence type="ECO:0000256" key="3">
    <source>
        <dbReference type="ARBA" id="ARBA00022801"/>
    </source>
</evidence>
<gene>
    <name evidence="6" type="ORF">KQ657_003858</name>
</gene>
<evidence type="ECO:0000259" key="5">
    <source>
        <dbReference type="Pfam" id="PF01975"/>
    </source>
</evidence>
<evidence type="ECO:0000313" key="7">
    <source>
        <dbReference type="Proteomes" id="UP000790833"/>
    </source>
</evidence>
<comment type="similarity">
    <text evidence="1">Belongs to the SurE nucleotidase family.</text>
</comment>
<proteinExistence type="inferred from homology"/>
<dbReference type="AlphaFoldDB" id="A0A9P8AJY8"/>
<keyword evidence="4" id="KW-0732">Signal</keyword>
<dbReference type="InterPro" id="IPR036523">
    <property type="entry name" value="SurE-like_sf"/>
</dbReference>
<evidence type="ECO:0000256" key="2">
    <source>
        <dbReference type="ARBA" id="ARBA00022723"/>
    </source>
</evidence>
<feature type="domain" description="Survival protein SurE-like phosphatase/nucleotidase" evidence="5">
    <location>
        <begin position="21"/>
        <end position="231"/>
    </location>
</feature>
<dbReference type="PANTHER" id="PTHR30457">
    <property type="entry name" value="5'-NUCLEOTIDASE SURE"/>
    <property type="match status" value="1"/>
</dbReference>
<keyword evidence="2" id="KW-0479">Metal-binding</keyword>
<keyword evidence="3" id="KW-0378">Hydrolase</keyword>
<dbReference type="NCBIfam" id="TIGR00087">
    <property type="entry name" value="surE"/>
    <property type="match status" value="1"/>
</dbReference>
<dbReference type="RefSeq" id="XP_043050877.1">
    <property type="nucleotide sequence ID" value="XM_043194553.1"/>
</dbReference>
<reference evidence="6" key="1">
    <citation type="submission" date="2021-03" db="EMBL/GenBank/DDBJ databases">
        <authorList>
            <person name="Palmer J.M."/>
        </authorList>
    </citation>
    <scope>NUCLEOTIDE SEQUENCE</scope>
    <source>
        <strain evidence="6">ARV_011</strain>
    </source>
</reference>
<evidence type="ECO:0000256" key="4">
    <source>
        <dbReference type="SAM" id="SignalP"/>
    </source>
</evidence>
<dbReference type="GO" id="GO:0008252">
    <property type="term" value="F:nucleotidase activity"/>
    <property type="evidence" value="ECO:0007669"/>
    <property type="project" value="InterPro"/>
</dbReference>
<organism evidence="6 7">
    <name type="scientific">Scheffersomyces spartinae</name>
    <dbReference type="NCBI Taxonomy" id="45513"/>
    <lineage>
        <taxon>Eukaryota</taxon>
        <taxon>Fungi</taxon>
        <taxon>Dikarya</taxon>
        <taxon>Ascomycota</taxon>
        <taxon>Saccharomycotina</taxon>
        <taxon>Pichiomycetes</taxon>
        <taxon>Debaryomycetaceae</taxon>
        <taxon>Scheffersomyces</taxon>
    </lineage>
</organism>
<dbReference type="InterPro" id="IPR002828">
    <property type="entry name" value="SurE-like_Pase/nucleotidase"/>
</dbReference>
<accession>A0A9P8AJY8</accession>
<feature type="chain" id="PRO_5040511059" description="Survival protein SurE-like phosphatase/nucleotidase domain-containing protein" evidence="4">
    <location>
        <begin position="19"/>
        <end position="323"/>
    </location>
</feature>
<name>A0A9P8AJY8_9ASCO</name>
<feature type="signal peptide" evidence="4">
    <location>
        <begin position="1"/>
        <end position="18"/>
    </location>
</feature>
<evidence type="ECO:0000313" key="6">
    <source>
        <dbReference type="EMBL" id="KAG7195330.1"/>
    </source>
</evidence>
<sequence>MLFPYLTLMITLAQVICAKNILLTNDDSWVSTNIRATYRELTLAGHNVVLVAPVSQRSGYGGKFDIPKGNVLQTNGEFDYVKAGEPAWGHEVDDQNVWYFNGTPASCVAFALKYVLPKFFNNMTIDLVVSGPNEGTNMGQGFYTGLGTMGATYNSIYRGIPGVAFSGSNSNNSFFKDSLNTDPMNPSNIYASKVVEFVAQIFKSQGENPNALPITSGINVNFPPVGNQDTTCTDPEWVLTRMSGELSATFDMAYNETSNTFVWSPASYKALTVCENGDCSLPSANEVLTQNCRTAVSVFSIDYDAKLELANEVKALVQPILSI</sequence>
<dbReference type="Proteomes" id="UP000790833">
    <property type="component" value="Unassembled WGS sequence"/>
</dbReference>